<sequence length="433" mass="48322">MTLVQNRLQPLSGNKRLIFVAITVLLAACSPKVRPVATPVKPADTPAVVVKKPVEAKRLPPPVPVISLLLPFHLNELDLSRGASRDGLAKANLAMEYYQGFKLGLDSLTVAGESFKLQVFDTNDAAAQAHNLALNTKVRTSNVIVGPVYPEEVKSFTLASPSLKRIIVSPLSPSTPTDYKNPNLVTMVPPLQYHCWHVAAYINNQLKAKKVFILKSGYTEDNKYIIPFKKAIDSLGKKRIKVVELTVVRGNLSALLPQLSTTGDNVFVIPATNQQFLQVTLHSLDLLQKQHYPVTIFGHPNWEDADYLKLELLERLHTYITAADKVNYKSPRVMKFLKAYRKAYRAEPGEYAIKGFDEAMYFGDIASKLSKGRYFSNNLDVALNFMTANTVLGYQDFEGLHNTFHFVALPGVGYVNTHVTLYKYTNFDLKPVE</sequence>
<dbReference type="Gene3D" id="3.40.50.2300">
    <property type="match status" value="2"/>
</dbReference>
<proteinExistence type="predicted"/>
<dbReference type="Proteomes" id="UP000632774">
    <property type="component" value="Unassembled WGS sequence"/>
</dbReference>
<comment type="caution">
    <text evidence="1">The sequence shown here is derived from an EMBL/GenBank/DDBJ whole genome shotgun (WGS) entry which is preliminary data.</text>
</comment>
<dbReference type="PROSITE" id="PS51257">
    <property type="entry name" value="PROKAR_LIPOPROTEIN"/>
    <property type="match status" value="1"/>
</dbReference>
<dbReference type="SUPFAM" id="SSF53822">
    <property type="entry name" value="Periplasmic binding protein-like I"/>
    <property type="match status" value="1"/>
</dbReference>
<keyword evidence="2" id="KW-1185">Reference proteome</keyword>
<accession>A0ABR9XIE1</accession>
<name>A0ABR9XIE1_9SPHI</name>
<gene>
    <name evidence="1" type="ORF">IRJ18_11360</name>
</gene>
<evidence type="ECO:0000313" key="2">
    <source>
        <dbReference type="Proteomes" id="UP000632774"/>
    </source>
</evidence>
<organism evidence="1 2">
    <name type="scientific">Mucilaginibacter boryungensis</name>
    <dbReference type="NCBI Taxonomy" id="768480"/>
    <lineage>
        <taxon>Bacteria</taxon>
        <taxon>Pseudomonadati</taxon>
        <taxon>Bacteroidota</taxon>
        <taxon>Sphingobacteriia</taxon>
        <taxon>Sphingobacteriales</taxon>
        <taxon>Sphingobacteriaceae</taxon>
        <taxon>Mucilaginibacter</taxon>
    </lineage>
</organism>
<dbReference type="RefSeq" id="WP_194106319.1">
    <property type="nucleotide sequence ID" value="NZ_JADFFM010000001.1"/>
</dbReference>
<evidence type="ECO:0000313" key="1">
    <source>
        <dbReference type="EMBL" id="MBE9666960.1"/>
    </source>
</evidence>
<dbReference type="CDD" id="cd06268">
    <property type="entry name" value="PBP1_ABC_transporter_LIVBP-like"/>
    <property type="match status" value="1"/>
</dbReference>
<dbReference type="InterPro" id="IPR028082">
    <property type="entry name" value="Peripla_BP_I"/>
</dbReference>
<dbReference type="EMBL" id="JADFFM010000001">
    <property type="protein sequence ID" value="MBE9666960.1"/>
    <property type="molecule type" value="Genomic_DNA"/>
</dbReference>
<protein>
    <submittedName>
        <fullName evidence="1">Amino acid ABC transporter substrate-binding protein</fullName>
    </submittedName>
</protein>
<reference evidence="1 2" key="1">
    <citation type="submission" date="2020-10" db="EMBL/GenBank/DDBJ databases">
        <title>Mucilaginibacter mali sp. nov., isolated from rhizosphere soil of apple orchard.</title>
        <authorList>
            <person name="Lee J.-S."/>
            <person name="Kim H.S."/>
            <person name="Kim J.-S."/>
        </authorList>
    </citation>
    <scope>NUCLEOTIDE SEQUENCE [LARGE SCALE GENOMIC DNA]</scope>
    <source>
        <strain evidence="1 2">KCTC 23157</strain>
    </source>
</reference>